<proteinExistence type="predicted"/>
<dbReference type="GeneID" id="54463308"/>
<protein>
    <submittedName>
        <fullName evidence="2 4">Uncharacterized protein</fullName>
    </submittedName>
</protein>
<evidence type="ECO:0000313" key="2">
    <source>
        <dbReference type="EMBL" id="KAF2804261.1"/>
    </source>
</evidence>
<evidence type="ECO:0000313" key="4">
    <source>
        <dbReference type="RefSeq" id="XP_033571225.1"/>
    </source>
</evidence>
<reference evidence="2 4" key="1">
    <citation type="journal article" date="2020" name="Stud. Mycol.">
        <title>101 Dothideomycetes genomes: a test case for predicting lifestyles and emergence of pathogens.</title>
        <authorList>
            <person name="Haridas S."/>
            <person name="Albert R."/>
            <person name="Binder M."/>
            <person name="Bloem J."/>
            <person name="Labutti K."/>
            <person name="Salamov A."/>
            <person name="Andreopoulos B."/>
            <person name="Baker S."/>
            <person name="Barry K."/>
            <person name="Bills G."/>
            <person name="Bluhm B."/>
            <person name="Cannon C."/>
            <person name="Castanera R."/>
            <person name="Culley D."/>
            <person name="Daum C."/>
            <person name="Ezra D."/>
            <person name="Gonzalez J."/>
            <person name="Henrissat B."/>
            <person name="Kuo A."/>
            <person name="Liang C."/>
            <person name="Lipzen A."/>
            <person name="Lutzoni F."/>
            <person name="Magnuson J."/>
            <person name="Mondo S."/>
            <person name="Nolan M."/>
            <person name="Ohm R."/>
            <person name="Pangilinan J."/>
            <person name="Park H.-J."/>
            <person name="Ramirez L."/>
            <person name="Alfaro M."/>
            <person name="Sun H."/>
            <person name="Tritt A."/>
            <person name="Yoshinaga Y."/>
            <person name="Zwiers L.-H."/>
            <person name="Turgeon B."/>
            <person name="Goodwin S."/>
            <person name="Spatafora J."/>
            <person name="Crous P."/>
            <person name="Grigoriev I."/>
        </authorList>
    </citation>
    <scope>NUCLEOTIDE SEQUENCE</scope>
    <source>
        <strain evidence="2 4">CBS 304.34</strain>
    </source>
</reference>
<sequence length="131" mass="14283">MPRGWPGRSPKWQGRSTAASGLSPLHTAQFCTARERVGQPSGEVATEAGQEERERIVVTSAVETTVGETSTGRSTRLSSRGERHFDSCAVEESNPVHAAVRCLLEAVLCYLQVERRDMGAAKAIDEQLERT</sequence>
<evidence type="ECO:0000256" key="1">
    <source>
        <dbReference type="SAM" id="MobiDB-lite"/>
    </source>
</evidence>
<dbReference type="EMBL" id="MU003714">
    <property type="protein sequence ID" value="KAF2804261.1"/>
    <property type="molecule type" value="Genomic_DNA"/>
</dbReference>
<evidence type="ECO:0000313" key="3">
    <source>
        <dbReference type="Proteomes" id="UP000504636"/>
    </source>
</evidence>
<dbReference type="AlphaFoldDB" id="A0A6A6Y5Z2"/>
<reference evidence="4" key="2">
    <citation type="submission" date="2020-04" db="EMBL/GenBank/DDBJ databases">
        <authorList>
            <consortium name="NCBI Genome Project"/>
        </authorList>
    </citation>
    <scope>NUCLEOTIDE SEQUENCE</scope>
    <source>
        <strain evidence="4">CBS 304.34</strain>
    </source>
</reference>
<organism evidence="2">
    <name type="scientific">Mytilinidion resinicola</name>
    <dbReference type="NCBI Taxonomy" id="574789"/>
    <lineage>
        <taxon>Eukaryota</taxon>
        <taxon>Fungi</taxon>
        <taxon>Dikarya</taxon>
        <taxon>Ascomycota</taxon>
        <taxon>Pezizomycotina</taxon>
        <taxon>Dothideomycetes</taxon>
        <taxon>Pleosporomycetidae</taxon>
        <taxon>Mytilinidiales</taxon>
        <taxon>Mytilinidiaceae</taxon>
        <taxon>Mytilinidion</taxon>
    </lineage>
</organism>
<feature type="region of interest" description="Disordered" evidence="1">
    <location>
        <begin position="1"/>
        <end position="25"/>
    </location>
</feature>
<reference evidence="4" key="3">
    <citation type="submission" date="2025-04" db="UniProtKB">
        <authorList>
            <consortium name="RefSeq"/>
        </authorList>
    </citation>
    <scope>IDENTIFICATION</scope>
    <source>
        <strain evidence="4">CBS 304.34</strain>
    </source>
</reference>
<dbReference type="Proteomes" id="UP000504636">
    <property type="component" value="Unplaced"/>
</dbReference>
<name>A0A6A6Y5Z2_9PEZI</name>
<accession>A0A6A6Y5Z2</accession>
<keyword evidence="3" id="KW-1185">Reference proteome</keyword>
<gene>
    <name evidence="2 4" type="ORF">BDZ99DRAFT_481413</name>
</gene>
<dbReference type="RefSeq" id="XP_033571225.1">
    <property type="nucleotide sequence ID" value="XM_033722415.1"/>
</dbReference>